<dbReference type="InterPro" id="IPR011890">
    <property type="entry name" value="SMC_prok"/>
</dbReference>
<dbReference type="GO" id="GO:0005524">
    <property type="term" value="F:ATP binding"/>
    <property type="evidence" value="ECO:0007669"/>
    <property type="project" value="UniProtKB-UniRule"/>
</dbReference>
<keyword evidence="11" id="KW-1185">Reference proteome</keyword>
<dbReference type="CDD" id="cd03278">
    <property type="entry name" value="ABC_SMC_barmotin"/>
    <property type="match status" value="2"/>
</dbReference>
<dbReference type="PIRSF" id="PIRSF005719">
    <property type="entry name" value="SMC"/>
    <property type="match status" value="1"/>
</dbReference>
<feature type="coiled-coil region" evidence="6">
    <location>
        <begin position="170"/>
        <end position="320"/>
    </location>
</feature>
<dbReference type="GO" id="GO:0007062">
    <property type="term" value="P:sister chromatid cohesion"/>
    <property type="evidence" value="ECO:0007669"/>
    <property type="project" value="InterPro"/>
</dbReference>
<feature type="compositionally biased region" description="Basic and acidic residues" evidence="8">
    <location>
        <begin position="774"/>
        <end position="789"/>
    </location>
</feature>
<evidence type="ECO:0000256" key="7">
    <source>
        <dbReference type="PROSITE-ProRule" id="PRU00110"/>
    </source>
</evidence>
<dbReference type="PROSITE" id="PS50894">
    <property type="entry name" value="HPT"/>
    <property type="match status" value="1"/>
</dbReference>
<comment type="subunit">
    <text evidence="6">Homodimer.</text>
</comment>
<keyword evidence="5 6" id="KW-0238">DNA-binding</keyword>
<dbReference type="AlphaFoldDB" id="A0A3D9DXM7"/>
<dbReference type="HAMAP" id="MF_01894">
    <property type="entry name" value="Smc_prok"/>
    <property type="match status" value="1"/>
</dbReference>
<keyword evidence="2 6" id="KW-0547">Nucleotide-binding</keyword>
<evidence type="ECO:0000259" key="9">
    <source>
        <dbReference type="PROSITE" id="PS50894"/>
    </source>
</evidence>
<dbReference type="NCBIfam" id="TIGR02168">
    <property type="entry name" value="SMC_prok_B"/>
    <property type="match status" value="1"/>
</dbReference>
<feature type="binding site" evidence="6">
    <location>
        <begin position="32"/>
        <end position="39"/>
    </location>
    <ligand>
        <name>ATP</name>
        <dbReference type="ChEBI" id="CHEBI:30616"/>
    </ligand>
</feature>
<dbReference type="EMBL" id="QRDJ01000006">
    <property type="protein sequence ID" value="REC95537.1"/>
    <property type="molecule type" value="Genomic_DNA"/>
</dbReference>
<feature type="coiled-coil region" evidence="6">
    <location>
        <begin position="660"/>
        <end position="687"/>
    </location>
</feature>
<feature type="coiled-coil region" evidence="6">
    <location>
        <begin position="870"/>
        <end position="932"/>
    </location>
</feature>
<evidence type="ECO:0000256" key="3">
    <source>
        <dbReference type="ARBA" id="ARBA00022840"/>
    </source>
</evidence>
<dbReference type="InterPro" id="IPR003395">
    <property type="entry name" value="RecF/RecN/SMC_N"/>
</dbReference>
<dbReference type="Pfam" id="PF02463">
    <property type="entry name" value="SMC_N"/>
    <property type="match status" value="1"/>
</dbReference>
<proteinExistence type="inferred from homology"/>
<sequence>MRLTSIKLVGFKSFVDPVTVPFDTDMTAIVGPNGCGKSNVIDAVRWVMGESSAKYLRGESMADVIFNGSTGRKPVGQASIELTFDNREGKLGGAWSQYAEIAVRRLVTRDGQSQYFFNGQKCRRRDIADLFLGTGLGPRSYAIIGQGMISRLVEARPEELRATLEEAAGISRYKERRRETENRMRRTTENLERLDDLREELDKQLERLKRQAEAARRYRELKGREHRLKGELALIRARALREQQRTRETRVRELENSVERNVLGMRESENRLEHSRSQHDALAETLDARQRAFYDTGAAIARLEQQLESARAREQQSEADIAAIDRDLTDLARLAGEDEVRYQKITTRLEALAPELDAAREAYEMAEAGLEEATEREQAALEAWEAFNEQHQQATRSAERAQSEVQRLEGVINDLNARIAQRQKQRDELPEQAALTEAREMAAEQLAEMDLEIEADEARRLELRHALDDVEARLQTLGTSRDDHHARRSALQGERASLEALIRAALDSGDEALDAHLDAHDLAGAPQLAERLQVDSGWEAAVDAVLKPWLAARTTDMVRAQAAVQTLAGGALTLVDDTLSASPVPAGSLAARVTGAEALGEVLGQVKTAEDDDSAWQAREHLTFGESVIAPSGLWLGRHWAHRKIDDDQTGSVVANRQRRDRIDAELAELDEQMAFDEAQIEQLRSQRSRDSEALEALYAHQREQQQRRQQQALEASQLGTRLEHLRSRDSELEEELAGLREQLEEQRLNHEQAREQCDQALDALEGNDAQRQQLERQRRESREAREAVNARLAPSREAINTLELERQRLSTELQGIEGQRARAGDQRARLEEKREMLRAQREEALEPLETLRESLDESLHQRTCEEQLLNECRDEASAIGNTMRELEQKRQEHERELETLREQLEAERMDVQALRLKAEAQEQQITELGHDSAALEEGLAAGAGEQVWQDELESVSDKIRRLGAINLAAIEEYEQQLERRDYLQGQHDELTEALDTLSQAIKKIDQETRTRFRQVFEEVNERLGELFPRVFGGGAAWLTMTGEDLLETGVAIMATPPGKKNSTIHLLSGGEKTLTALSLVFAIFQLNPAPFCMLDEVDAPLDDANVGRYAKLVREMSQNVQFIYITHNKIAMEAADRLMGVTMQEPGVSRLVSVGVEEAAELAQA</sequence>
<comment type="subcellular location">
    <subcellularLocation>
        <location evidence="6">Cytoplasm</location>
    </subcellularLocation>
</comment>
<feature type="region of interest" description="Disordered" evidence="8">
    <location>
        <begin position="764"/>
        <end position="791"/>
    </location>
</feature>
<dbReference type="Gene3D" id="1.20.5.340">
    <property type="match status" value="1"/>
</dbReference>
<feature type="modified residue" description="Phosphohistidine" evidence="7">
    <location>
        <position position="226"/>
    </location>
</feature>
<comment type="similarity">
    <text evidence="6">Belongs to the SMC family.</text>
</comment>
<evidence type="ECO:0000256" key="1">
    <source>
        <dbReference type="ARBA" id="ARBA00022490"/>
    </source>
</evidence>
<keyword evidence="4 6" id="KW-0175">Coiled coil</keyword>
<dbReference type="GO" id="GO:0000160">
    <property type="term" value="P:phosphorelay signal transduction system"/>
    <property type="evidence" value="ECO:0007669"/>
    <property type="project" value="InterPro"/>
</dbReference>
<evidence type="ECO:0000313" key="10">
    <source>
        <dbReference type="EMBL" id="REC95537.1"/>
    </source>
</evidence>
<dbReference type="RefSeq" id="WP_115852547.1">
    <property type="nucleotide sequence ID" value="NZ_QRDJ01000006.1"/>
</dbReference>
<dbReference type="GO" id="GO:0005737">
    <property type="term" value="C:cytoplasm"/>
    <property type="evidence" value="ECO:0007669"/>
    <property type="project" value="UniProtKB-SubCell"/>
</dbReference>
<keyword evidence="1 6" id="KW-0963">Cytoplasm</keyword>
<accession>A0A3D9DXM7</accession>
<protein>
    <recommendedName>
        <fullName evidence="6">Chromosome partition protein Smc</fullName>
    </recommendedName>
</protein>
<dbReference type="GO" id="GO:0016887">
    <property type="term" value="F:ATP hydrolysis activity"/>
    <property type="evidence" value="ECO:0007669"/>
    <property type="project" value="InterPro"/>
</dbReference>
<gene>
    <name evidence="6" type="primary">smc</name>
    <name evidence="10" type="ORF">C8D72_0189</name>
</gene>
<name>A0A3D9DXM7_9GAMM</name>
<keyword evidence="7" id="KW-0597">Phosphoprotein</keyword>
<dbReference type="Proteomes" id="UP000256334">
    <property type="component" value="Unassembled WGS sequence"/>
</dbReference>
<dbReference type="InterPro" id="IPR024704">
    <property type="entry name" value="SMC"/>
</dbReference>
<evidence type="ECO:0000256" key="2">
    <source>
        <dbReference type="ARBA" id="ARBA00022741"/>
    </source>
</evidence>
<evidence type="ECO:0000256" key="8">
    <source>
        <dbReference type="SAM" id="MobiDB-lite"/>
    </source>
</evidence>
<feature type="domain" description="HPt" evidence="9">
    <location>
        <begin position="186"/>
        <end position="289"/>
    </location>
</feature>
<dbReference type="GO" id="GO:0007059">
    <property type="term" value="P:chromosome segregation"/>
    <property type="evidence" value="ECO:0007669"/>
    <property type="project" value="UniProtKB-UniRule"/>
</dbReference>
<organism evidence="10 11">
    <name type="scientific">Kushneria indalinina DSM 14324</name>
    <dbReference type="NCBI Taxonomy" id="1122140"/>
    <lineage>
        <taxon>Bacteria</taxon>
        <taxon>Pseudomonadati</taxon>
        <taxon>Pseudomonadota</taxon>
        <taxon>Gammaproteobacteria</taxon>
        <taxon>Oceanospirillales</taxon>
        <taxon>Halomonadaceae</taxon>
        <taxon>Kushneria</taxon>
    </lineage>
</organism>
<dbReference type="InterPro" id="IPR027417">
    <property type="entry name" value="P-loop_NTPase"/>
</dbReference>
<dbReference type="GO" id="GO:0003677">
    <property type="term" value="F:DNA binding"/>
    <property type="evidence" value="ECO:0007669"/>
    <property type="project" value="UniProtKB-UniRule"/>
</dbReference>
<dbReference type="Gene3D" id="3.40.50.300">
    <property type="entry name" value="P-loop containing nucleotide triphosphate hydrolases"/>
    <property type="match status" value="2"/>
</dbReference>
<evidence type="ECO:0000313" key="11">
    <source>
        <dbReference type="Proteomes" id="UP000256334"/>
    </source>
</evidence>
<evidence type="ECO:0000256" key="6">
    <source>
        <dbReference type="HAMAP-Rule" id="MF_01894"/>
    </source>
</evidence>
<dbReference type="GO" id="GO:0006260">
    <property type="term" value="P:DNA replication"/>
    <property type="evidence" value="ECO:0007669"/>
    <property type="project" value="UniProtKB-UniRule"/>
</dbReference>
<dbReference type="PANTHER" id="PTHR43977">
    <property type="entry name" value="STRUCTURAL MAINTENANCE OF CHROMOSOMES PROTEIN 3"/>
    <property type="match status" value="1"/>
</dbReference>
<evidence type="ECO:0000256" key="4">
    <source>
        <dbReference type="ARBA" id="ARBA00023054"/>
    </source>
</evidence>
<comment type="domain">
    <text evidence="6">Contains large globular domains required for ATP hydrolysis at each terminus and a third globular domain forming a flexible hinge near the middle of the molecule. These domains are separated by coiled-coil structures.</text>
</comment>
<comment type="function">
    <text evidence="6">Required for chromosome condensation and partitioning.</text>
</comment>
<dbReference type="InterPro" id="IPR008207">
    <property type="entry name" value="Sig_transdc_His_kin_Hpt_dom"/>
</dbReference>
<dbReference type="SUPFAM" id="SSF52540">
    <property type="entry name" value="P-loop containing nucleoside triphosphate hydrolases"/>
    <property type="match status" value="1"/>
</dbReference>
<dbReference type="OrthoDB" id="9808768at2"/>
<comment type="caution">
    <text evidence="10">The sequence shown here is derived from an EMBL/GenBank/DDBJ whole genome shotgun (WGS) entry which is preliminary data.</text>
</comment>
<dbReference type="GO" id="GO:0030261">
    <property type="term" value="P:chromosome condensation"/>
    <property type="evidence" value="ECO:0007669"/>
    <property type="project" value="InterPro"/>
</dbReference>
<reference evidence="10 11" key="1">
    <citation type="submission" date="2018-07" db="EMBL/GenBank/DDBJ databases">
        <title>Genomic Encyclopedia of Type Strains, Phase IV (KMG-IV): sequencing the most valuable type-strain genomes for metagenomic binning, comparative biology and taxonomic classification.</title>
        <authorList>
            <person name="Goeker M."/>
        </authorList>
    </citation>
    <scope>NUCLEOTIDE SEQUENCE [LARGE SCALE GENOMIC DNA]</scope>
    <source>
        <strain evidence="10 11">DSM 14324</strain>
    </source>
</reference>
<feature type="coiled-coil region" evidence="6">
    <location>
        <begin position="356"/>
        <end position="473"/>
    </location>
</feature>
<keyword evidence="3 6" id="KW-0067">ATP-binding</keyword>
<evidence type="ECO:0000256" key="5">
    <source>
        <dbReference type="ARBA" id="ARBA00023125"/>
    </source>
</evidence>